<feature type="region of interest" description="Disordered" evidence="12">
    <location>
        <begin position="1659"/>
        <end position="1687"/>
    </location>
</feature>
<evidence type="ECO:0000256" key="5">
    <source>
        <dbReference type="ARBA" id="ARBA00022448"/>
    </source>
</evidence>
<dbReference type="Proteomes" id="UP001231518">
    <property type="component" value="Chromosome 20"/>
</dbReference>
<dbReference type="GO" id="GO:0043495">
    <property type="term" value="F:protein-membrane adaptor activity"/>
    <property type="evidence" value="ECO:0007669"/>
    <property type="project" value="TreeGrafter"/>
</dbReference>
<sequence length="2243" mass="249242">MLWYLPWSESIKKRACRYLLQRYLGNFLEEKLTLDQLSVDLYNGTGTVCDVSLDCDALNELGDSQNWPLEIVDGHMKEITVTIPWSTLFKDDSIVKVNGLSLTVQPKVRAEPVSSMLESMWSSMSSSMQLAAECLREEDGPQESHPVEGIEMFAHAIDSILSRVKVKFENTKIRIEHVPKNGDRGIALEVHIKNIDYFDEAGSEPTPDVTDPDKPKTYIVATYTNKKIKFDGVTLYTDEFPSKLRTMARSLIMEKSVSSQADKTDSQVETPDMNYQSTLSDVFYETRSVISTIEADPVKEIITEAKSSTESREMTPDEKLNHPDPILFAKLTGQQELSLKLKHTEEVEGPKVEVKMLFGSFIVFISPRQLHTLLELVDALNEPQLEDTSNIPLRPSGMNMQCKPMRAADFQMIEAQLLGNLERQNSKLSGGMYGWSGPSYEDTESENEKFHPMTSQGNQMSESNTSSVSSSMSTSMNSSVNIPTAAPRIKRNKKIPHIDGDPTAEVSHISLRIASVSCVLLHKDILVPTMIGSDCISPASASRMQEVSDKFYSTLEPFSIVDDFSAANEALDRTTGKNHLRLLTSEIALDGSEKVTSIGSQTMCEASVRHLLVRECLYFATETGSEPQCFDLIRFQSKDDDDSSSQLGASTSRANVRVNFKQTSKYVRMSEEKKLVYPTTDVVIKCTPFYLDVELTLIERMSATFFGGPQKKATTPSTPVASQNQLTLSLQCPNLNAVLRFPIADLRPGINREFRRVRPDYLVFKFQNATISSSQTPNARPQPTAVNLRCTMLDLYYYENDTFPGTHIARTTMDDNVSESNILGGHVTSTALPTISITFKPKSTPKGPFDSLHDEPSHFEPAHINPMTTSMYMMNNLRPNHPSPFSGKKMAHQSVTKHESSPHQGQEEELIMPGTDEEMAEFTSSSIELASIHLEFVLPILSLQLESKQLYEIIYNRINSDLLLWEPHVADQFDISPLAYPTLNPAFGACKGSGYESESDSTSDEEDNLYYSTYDNKLRKGIGASKLTQETSDAHNFCLSLKVGKGLLTIYTPVRDSNKRVVPGQMGELVLEAHNLAMCQVSGLNGRPKTAQLCLRSEKMTLFHDSLITIPSEKPPLRLYGTLLPSHLKTTIYPSGKGVVIKERLTKKDMFTLALKVDPDSETPNLKTICIALGIEQATLRHRGDKGIAWLTQLMDVIDVIDYPVLGYTPSTVLSELHVHVLDCAVDYRPLFLPIRTVLILGNFSVASNLIAATNTSCLRFLAQECTLFLMHLNVTKPNMAVPQDDDKLPDVVKDYVCVVDVGLFELSLRMEDKANCSNEQPQVDLSASNNMVTLYTCWDSASALCRLLTYAASDGDSQTPFNPSSRHTSICSDQPLETLVGLDDRPIEEIRELSPSEIQQVNDLMAEAMKESPNTTLDEDELNSSTEKEGVEIFFFPDESNMKRLPSEPLEEDPQSIESEDLPPTMFEEAQEAKPTNVQVAKELGDPSSTPKATPRKPKRKSHKSSSDGGNTDDEYCFVETQAPTLDNDLDEPVVNWIGPGPVYMFDNHFTVPAARTDVLKAPKSFPLPMLSDGGNTDDEYCFVETQAPTLDNDLDEPVVNWIGPGPVYMFDNHFTVPAARTDVLKAPKSFPLPMLRYTLCEMSVTWNMYGGNDFRPADSPPAKKTVTIEGDPRPHGSPTTVKRNKDYEPYESGRAVAAAYRSGGVRWAAGTERVRAARPAQRRELRARGGPQRDHHTRVKLCLTKVKFQYEIYPSGGIHASRQTLAISKIEVLDQLVNSDINKLLSQYKLKDEPERKNAHMLIVKAVHLRPDPALSAQECCLKVSLLPLWFNLDQDTLAFLVGYLSKLGTDESADDDSKSVGGLSTESAGSRQTTPTHRPPVMSIASHLRDPPPTPTSLGDADSLSLNDPGDVIRNDEPLMETYEAERLVSENLIQLEEDFNKLGIQEKPVAKLPVDTEPIDDSPIYFRRVVFSPEVPIRLDYVGKRVDLSAGPVAGLLMGLGQLNCSELTLKRLDYKLGLLGLEKLVQWALHEWLSDIKRHQLPGLLSGIGPMHSLLQLITGIRDLVWLPVEQWRRDGRLVHGLRRGAASFTARTAVAALDITTRLLQLIQATAETAFDMLTPGPTLQLQDAYARRERRRRRRHDPSRHPADIREGVASAYQTVKEGFADTAATMAQAARWSHGVGVLRHLPGAAVAPLALAAAGAADVLGGVRASLAPHAERHHADKWRTHHRNPDSID</sequence>
<feature type="region of interest" description="Disordered" evidence="12">
    <location>
        <begin position="1853"/>
        <end position="1915"/>
    </location>
</feature>
<feature type="region of interest" description="Disordered" evidence="12">
    <location>
        <begin position="1437"/>
        <end position="1516"/>
    </location>
</feature>
<feature type="compositionally biased region" description="Polar residues" evidence="12">
    <location>
        <begin position="1865"/>
        <end position="1879"/>
    </location>
</feature>
<dbReference type="GO" id="GO:0034727">
    <property type="term" value="P:piecemeal microautophagy of the nucleus"/>
    <property type="evidence" value="ECO:0007669"/>
    <property type="project" value="TreeGrafter"/>
</dbReference>
<evidence type="ECO:0000313" key="14">
    <source>
        <dbReference type="Proteomes" id="UP001231518"/>
    </source>
</evidence>
<evidence type="ECO:0000256" key="9">
    <source>
        <dbReference type="ARBA" id="ARBA00023136"/>
    </source>
</evidence>
<reference evidence="13" key="1">
    <citation type="submission" date="2023-03" db="EMBL/GenBank/DDBJ databases">
        <title>Chromosome-level genomes of two armyworms, Mythimna separata and Mythimna loreyi, provide insights into the biosynthesis and reception of sex pheromones.</title>
        <authorList>
            <person name="Zhao H."/>
        </authorList>
    </citation>
    <scope>NUCLEOTIDE SEQUENCE</scope>
    <source>
        <strain evidence="13">BeijingLab</strain>
        <tissue evidence="13">Pupa</tissue>
    </source>
</reference>
<feature type="compositionally biased region" description="Acidic residues" evidence="12">
    <location>
        <begin position="1450"/>
        <end position="1462"/>
    </location>
</feature>
<keyword evidence="14" id="KW-1185">Reference proteome</keyword>
<keyword evidence="5" id="KW-0813">Transport</keyword>
<dbReference type="GO" id="GO:0034045">
    <property type="term" value="C:phagophore assembly site membrane"/>
    <property type="evidence" value="ECO:0007669"/>
    <property type="project" value="UniProtKB-SubCell"/>
</dbReference>
<feature type="region of interest" description="Disordered" evidence="12">
    <location>
        <begin position="436"/>
        <end position="480"/>
    </location>
</feature>
<evidence type="ECO:0000313" key="13">
    <source>
        <dbReference type="EMBL" id="KAJ8723823.1"/>
    </source>
</evidence>
<feature type="compositionally biased region" description="Low complexity" evidence="12">
    <location>
        <begin position="460"/>
        <end position="480"/>
    </location>
</feature>
<name>A0AAD7YQY1_MYTSE</name>
<dbReference type="InterPro" id="IPR026849">
    <property type="entry name" value="ATG2"/>
</dbReference>
<evidence type="ECO:0000256" key="7">
    <source>
        <dbReference type="ARBA" id="ARBA00023006"/>
    </source>
</evidence>
<feature type="compositionally biased region" description="Basic residues" evidence="12">
    <location>
        <begin position="1495"/>
        <end position="1505"/>
    </location>
</feature>
<accession>A0AAD7YQY1</accession>
<proteinExistence type="inferred from homology"/>
<evidence type="ECO:0000256" key="12">
    <source>
        <dbReference type="SAM" id="MobiDB-lite"/>
    </source>
</evidence>
<evidence type="ECO:0000256" key="8">
    <source>
        <dbReference type="ARBA" id="ARBA00023055"/>
    </source>
</evidence>
<dbReference type="PANTHER" id="PTHR13190">
    <property type="entry name" value="AUTOPHAGY-RELATED 2, ISOFORM A"/>
    <property type="match status" value="1"/>
</dbReference>
<keyword evidence="8" id="KW-0445">Lipid transport</keyword>
<organism evidence="13 14">
    <name type="scientific">Mythimna separata</name>
    <name type="common">Oriental armyworm</name>
    <name type="synonym">Pseudaletia separata</name>
    <dbReference type="NCBI Taxonomy" id="271217"/>
    <lineage>
        <taxon>Eukaryota</taxon>
        <taxon>Metazoa</taxon>
        <taxon>Ecdysozoa</taxon>
        <taxon>Arthropoda</taxon>
        <taxon>Hexapoda</taxon>
        <taxon>Insecta</taxon>
        <taxon>Pterygota</taxon>
        <taxon>Neoptera</taxon>
        <taxon>Endopterygota</taxon>
        <taxon>Lepidoptera</taxon>
        <taxon>Glossata</taxon>
        <taxon>Ditrysia</taxon>
        <taxon>Noctuoidea</taxon>
        <taxon>Noctuidae</taxon>
        <taxon>Noctuinae</taxon>
        <taxon>Hadenini</taxon>
        <taxon>Mythimna</taxon>
    </lineage>
</organism>
<evidence type="ECO:0000256" key="11">
    <source>
        <dbReference type="ARBA" id="ARBA00024615"/>
    </source>
</evidence>
<keyword evidence="9" id="KW-0472">Membrane</keyword>
<dbReference type="GO" id="GO:0005789">
    <property type="term" value="C:endoplasmic reticulum membrane"/>
    <property type="evidence" value="ECO:0007669"/>
    <property type="project" value="UniProtKB-SubCell"/>
</dbReference>
<dbReference type="GO" id="GO:0061908">
    <property type="term" value="C:phagophore"/>
    <property type="evidence" value="ECO:0007669"/>
    <property type="project" value="TreeGrafter"/>
</dbReference>
<feature type="region of interest" description="Disordered" evidence="12">
    <location>
        <begin position="2224"/>
        <end position="2243"/>
    </location>
</feature>
<evidence type="ECO:0000256" key="2">
    <source>
        <dbReference type="ARBA" id="ARBA00004623"/>
    </source>
</evidence>
<keyword evidence="7" id="KW-0072">Autophagy</keyword>
<evidence type="ECO:0000256" key="10">
    <source>
        <dbReference type="ARBA" id="ARBA00024479"/>
    </source>
</evidence>
<comment type="caution">
    <text evidence="13">The sequence shown here is derived from an EMBL/GenBank/DDBJ whole genome shotgun (WGS) entry which is preliminary data.</text>
</comment>
<evidence type="ECO:0000256" key="6">
    <source>
        <dbReference type="ARBA" id="ARBA00022824"/>
    </source>
</evidence>
<dbReference type="Pfam" id="PF13329">
    <property type="entry name" value="ATG2_CAD"/>
    <property type="match status" value="2"/>
</dbReference>
<dbReference type="GO" id="GO:0032266">
    <property type="term" value="F:phosphatidylinositol-3-phosphate binding"/>
    <property type="evidence" value="ECO:0007669"/>
    <property type="project" value="TreeGrafter"/>
</dbReference>
<dbReference type="GO" id="GO:0061723">
    <property type="term" value="P:glycophagy"/>
    <property type="evidence" value="ECO:0007669"/>
    <property type="project" value="TreeGrafter"/>
</dbReference>
<comment type="similarity">
    <text evidence="3">Belongs to the ATG2 family.</text>
</comment>
<evidence type="ECO:0000256" key="4">
    <source>
        <dbReference type="ARBA" id="ARBA00018070"/>
    </source>
</evidence>
<protein>
    <recommendedName>
        <fullName evidence="4">Autophagy-related protein 2</fullName>
    </recommendedName>
</protein>
<dbReference type="GO" id="GO:0000045">
    <property type="term" value="P:autophagosome assembly"/>
    <property type="evidence" value="ECO:0007669"/>
    <property type="project" value="TreeGrafter"/>
</dbReference>
<comment type="catalytic activity">
    <reaction evidence="10">
        <text>a 1,2-diacyl-sn-glycero-3-phospho-L-serine(in) = a 1,2-diacyl-sn-glycero-3-phospho-L-serine(out)</text>
        <dbReference type="Rhea" id="RHEA:38663"/>
        <dbReference type="ChEBI" id="CHEBI:57262"/>
    </reaction>
</comment>
<dbReference type="EMBL" id="JARGEI010000011">
    <property type="protein sequence ID" value="KAJ8723823.1"/>
    <property type="molecule type" value="Genomic_DNA"/>
</dbReference>
<comment type="subcellular location">
    <subcellularLocation>
        <location evidence="1">Endoplasmic reticulum membrane</location>
        <topology evidence="1">Peripheral membrane protein</topology>
    </subcellularLocation>
    <subcellularLocation>
        <location evidence="2">Preautophagosomal structure membrane</location>
        <topology evidence="2">Peripheral membrane protein</topology>
    </subcellularLocation>
</comment>
<evidence type="ECO:0000256" key="3">
    <source>
        <dbReference type="ARBA" id="ARBA00009714"/>
    </source>
</evidence>
<dbReference type="GO" id="GO:0000422">
    <property type="term" value="P:autophagy of mitochondrion"/>
    <property type="evidence" value="ECO:0007669"/>
    <property type="project" value="TreeGrafter"/>
</dbReference>
<comment type="catalytic activity">
    <reaction evidence="11">
        <text>a 1,2-diacyl-sn-glycero-3-phosphoethanolamine(in) = a 1,2-diacyl-sn-glycero-3-phosphoethanolamine(out)</text>
        <dbReference type="Rhea" id="RHEA:38895"/>
        <dbReference type="ChEBI" id="CHEBI:64612"/>
    </reaction>
</comment>
<gene>
    <name evidence="13" type="ORF">PYW07_007803</name>
</gene>
<dbReference type="GO" id="GO:0006869">
    <property type="term" value="P:lipid transport"/>
    <property type="evidence" value="ECO:0007669"/>
    <property type="project" value="UniProtKB-KW"/>
</dbReference>
<keyword evidence="6" id="KW-0256">Endoplasmic reticulum</keyword>
<evidence type="ECO:0000256" key="1">
    <source>
        <dbReference type="ARBA" id="ARBA00004406"/>
    </source>
</evidence>
<dbReference type="PANTHER" id="PTHR13190:SF1">
    <property type="entry name" value="AUTOPHAGY-RELATED 2, ISOFORM A"/>
    <property type="match status" value="1"/>
</dbReference>
<dbReference type="GO" id="GO:0061709">
    <property type="term" value="P:reticulophagy"/>
    <property type="evidence" value="ECO:0007669"/>
    <property type="project" value="TreeGrafter"/>
</dbReference>